<dbReference type="SUPFAM" id="SSF53850">
    <property type="entry name" value="Periplasmic binding protein-like II"/>
    <property type="match status" value="1"/>
</dbReference>
<protein>
    <submittedName>
        <fullName evidence="7">ABC transporter substrate-binding protein</fullName>
    </submittedName>
</protein>
<proteinExistence type="inferred from homology"/>
<comment type="similarity">
    <text evidence="2">Belongs to the bacterial solute-binding protein 5 family.</text>
</comment>
<dbReference type="InterPro" id="IPR023765">
    <property type="entry name" value="SBP_5_CS"/>
</dbReference>
<feature type="domain" description="Solute-binding protein family 5" evidence="6">
    <location>
        <begin position="85"/>
        <end position="436"/>
    </location>
</feature>
<evidence type="ECO:0000313" key="7">
    <source>
        <dbReference type="EMBL" id="MFB5266364.1"/>
    </source>
</evidence>
<keyword evidence="8" id="KW-1185">Reference proteome</keyword>
<dbReference type="RefSeq" id="WP_375353998.1">
    <property type="nucleotide sequence ID" value="NZ_JBHHMI010000003.1"/>
</dbReference>
<keyword evidence="4 5" id="KW-0732">Signal</keyword>
<dbReference type="PIRSF" id="PIRSF002741">
    <property type="entry name" value="MppA"/>
    <property type="match status" value="1"/>
</dbReference>
<evidence type="ECO:0000256" key="3">
    <source>
        <dbReference type="ARBA" id="ARBA00022448"/>
    </source>
</evidence>
<reference evidence="7 8" key="1">
    <citation type="submission" date="2024-09" db="EMBL/GenBank/DDBJ databases">
        <title>Paenibacillus zeirhizospherea sp. nov., isolated from surface of the maize (Zea mays) roots in a horticulture field, Hungary.</title>
        <authorList>
            <person name="Marton D."/>
            <person name="Farkas M."/>
            <person name="Bedics A."/>
            <person name="Toth E."/>
            <person name="Tancsics A."/>
            <person name="Boka K."/>
            <person name="Maroti G."/>
            <person name="Kriszt B."/>
            <person name="Cserhati M."/>
        </authorList>
    </citation>
    <scope>NUCLEOTIDE SEQUENCE [LARGE SCALE GENOMIC DNA]</scope>
    <source>
        <strain evidence="7 8">KCTC 33519</strain>
    </source>
</reference>
<sequence length="516" mass="56801">MKSWFMKSSVLLLLMMLIVTGCGGGTGSSAGETDSSASDEKTLTIANATDIESFDIHNNNNTVSEAVLVNMFDYLLKNDGEGKKVPVLATSWEQVGDTTWRFKLRDDVKFHNGDPFTAADVKFTLERAAKDSSLKQNTYYKQIAEVKIVDDYTVDIVTDGADPLLLNRLSRMGSGMLPSKYIEEKGMDAFLQAPVGTGPYIFSSWKKDDRIELIKNEDYFGETPKWDKVVFRAVPEASTRVSELLTGGVDIAAGIPSTDVERIQATEGLSVTKAPIRRVLQLIIRHTEGTATADPKVREAIDLAIDKQAIVDSIAGGAGILTRTSVTPGVFGSDPSLYEQSVYDPERAKQQLQEAGYSNGGPELSLSASSQYKEYAEVVAAMLTDAGFKVNLDVLEASAFSEKMTSKTFGEMFMLGIGNSLNDASNNYNRYFADEAKGETDYNNPEVEELLQAAAQNMNSEEREQQYQQVQQIFAEDRPAVYLFQMEGVYGVGSKANYKPREDEMYFVDEITPNNG</sequence>
<keyword evidence="3" id="KW-0813">Transport</keyword>
<evidence type="ECO:0000256" key="1">
    <source>
        <dbReference type="ARBA" id="ARBA00004193"/>
    </source>
</evidence>
<accession>A0ABV5ASH4</accession>
<evidence type="ECO:0000259" key="6">
    <source>
        <dbReference type="Pfam" id="PF00496"/>
    </source>
</evidence>
<name>A0ABV5ASH4_9BACL</name>
<dbReference type="Pfam" id="PF00496">
    <property type="entry name" value="SBP_bac_5"/>
    <property type="match status" value="1"/>
</dbReference>
<feature type="chain" id="PRO_5045415431" evidence="5">
    <location>
        <begin position="24"/>
        <end position="516"/>
    </location>
</feature>
<evidence type="ECO:0000256" key="4">
    <source>
        <dbReference type="ARBA" id="ARBA00022729"/>
    </source>
</evidence>
<dbReference type="Gene3D" id="3.10.105.10">
    <property type="entry name" value="Dipeptide-binding Protein, Domain 3"/>
    <property type="match status" value="1"/>
</dbReference>
<dbReference type="Proteomes" id="UP001580346">
    <property type="component" value="Unassembled WGS sequence"/>
</dbReference>
<dbReference type="CDD" id="cd08498">
    <property type="entry name" value="PBP2_NikA_DppA_OppA_like_2"/>
    <property type="match status" value="1"/>
</dbReference>
<dbReference type="InterPro" id="IPR030678">
    <property type="entry name" value="Peptide/Ni-bd"/>
</dbReference>
<dbReference type="EMBL" id="JBHHMI010000003">
    <property type="protein sequence ID" value="MFB5266364.1"/>
    <property type="molecule type" value="Genomic_DNA"/>
</dbReference>
<dbReference type="Gene3D" id="3.90.76.10">
    <property type="entry name" value="Dipeptide-binding Protein, Domain 1"/>
    <property type="match status" value="1"/>
</dbReference>
<organism evidence="7 8">
    <name type="scientific">Paenibacillus enshidis</name>
    <dbReference type="NCBI Taxonomy" id="1458439"/>
    <lineage>
        <taxon>Bacteria</taxon>
        <taxon>Bacillati</taxon>
        <taxon>Bacillota</taxon>
        <taxon>Bacilli</taxon>
        <taxon>Bacillales</taxon>
        <taxon>Paenibacillaceae</taxon>
        <taxon>Paenibacillus</taxon>
    </lineage>
</organism>
<dbReference type="InterPro" id="IPR039424">
    <property type="entry name" value="SBP_5"/>
</dbReference>
<dbReference type="InterPro" id="IPR000914">
    <property type="entry name" value="SBP_5_dom"/>
</dbReference>
<gene>
    <name evidence="7" type="ORF">ACE41H_06135</name>
</gene>
<dbReference type="PANTHER" id="PTHR30290">
    <property type="entry name" value="PERIPLASMIC BINDING COMPONENT OF ABC TRANSPORTER"/>
    <property type="match status" value="1"/>
</dbReference>
<dbReference type="PANTHER" id="PTHR30290:SF9">
    <property type="entry name" value="OLIGOPEPTIDE-BINDING PROTEIN APPA"/>
    <property type="match status" value="1"/>
</dbReference>
<evidence type="ECO:0000313" key="8">
    <source>
        <dbReference type="Proteomes" id="UP001580346"/>
    </source>
</evidence>
<dbReference type="PROSITE" id="PS51257">
    <property type="entry name" value="PROKAR_LIPOPROTEIN"/>
    <property type="match status" value="1"/>
</dbReference>
<comment type="caution">
    <text evidence="7">The sequence shown here is derived from an EMBL/GenBank/DDBJ whole genome shotgun (WGS) entry which is preliminary data.</text>
</comment>
<feature type="signal peptide" evidence="5">
    <location>
        <begin position="1"/>
        <end position="23"/>
    </location>
</feature>
<evidence type="ECO:0000256" key="2">
    <source>
        <dbReference type="ARBA" id="ARBA00005695"/>
    </source>
</evidence>
<dbReference type="Gene3D" id="3.40.190.10">
    <property type="entry name" value="Periplasmic binding protein-like II"/>
    <property type="match status" value="1"/>
</dbReference>
<comment type="subcellular location">
    <subcellularLocation>
        <location evidence="1">Cell membrane</location>
        <topology evidence="1">Lipid-anchor</topology>
    </subcellularLocation>
</comment>
<dbReference type="PROSITE" id="PS01040">
    <property type="entry name" value="SBP_BACTERIAL_5"/>
    <property type="match status" value="1"/>
</dbReference>
<evidence type="ECO:0000256" key="5">
    <source>
        <dbReference type="SAM" id="SignalP"/>
    </source>
</evidence>